<evidence type="ECO:0000256" key="3">
    <source>
        <dbReference type="SAM" id="MobiDB-lite"/>
    </source>
</evidence>
<protein>
    <recommendedName>
        <fullName evidence="5">Polysaccharide export protein N-terminal domain-containing protein</fullName>
    </recommendedName>
</protein>
<dbReference type="InterPro" id="IPR049712">
    <property type="entry name" value="Poly_export"/>
</dbReference>
<feature type="chain" id="PRO_5016976941" description="Polysaccharide export protein N-terminal domain-containing protein" evidence="4">
    <location>
        <begin position="30"/>
        <end position="447"/>
    </location>
</feature>
<feature type="signal peptide" evidence="4">
    <location>
        <begin position="1"/>
        <end position="29"/>
    </location>
</feature>
<dbReference type="Gene3D" id="3.30.1950.10">
    <property type="entry name" value="wza like domain"/>
    <property type="match status" value="1"/>
</dbReference>
<accession>A0A371X2I1</accession>
<feature type="domain" description="Polysaccharide export protein N-terminal" evidence="5">
    <location>
        <begin position="57"/>
        <end position="142"/>
    </location>
</feature>
<evidence type="ECO:0000256" key="2">
    <source>
        <dbReference type="SAM" id="Coils"/>
    </source>
</evidence>
<keyword evidence="1 4" id="KW-0732">Signal</keyword>
<dbReference type="EMBL" id="QURL01000004">
    <property type="protein sequence ID" value="RFC63438.1"/>
    <property type="molecule type" value="Genomic_DNA"/>
</dbReference>
<feature type="compositionally biased region" description="Basic and acidic residues" evidence="3">
    <location>
        <begin position="295"/>
        <end position="309"/>
    </location>
</feature>
<evidence type="ECO:0000256" key="1">
    <source>
        <dbReference type="ARBA" id="ARBA00022729"/>
    </source>
</evidence>
<dbReference type="PANTHER" id="PTHR33619:SF3">
    <property type="entry name" value="POLYSACCHARIDE EXPORT PROTEIN GFCE-RELATED"/>
    <property type="match status" value="1"/>
</dbReference>
<dbReference type="InterPro" id="IPR003715">
    <property type="entry name" value="Poly_export_N"/>
</dbReference>
<gene>
    <name evidence="6" type="ORF">DYI37_10395</name>
</gene>
<reference evidence="6 7" key="1">
    <citation type="submission" date="2018-08" db="EMBL/GenBank/DDBJ databases">
        <title>Fulvimarina sp. 85, whole genome shotgun sequence.</title>
        <authorList>
            <person name="Tuo L."/>
        </authorList>
    </citation>
    <scope>NUCLEOTIDE SEQUENCE [LARGE SCALE GENOMIC DNA]</scope>
    <source>
        <strain evidence="6 7">85</strain>
    </source>
</reference>
<evidence type="ECO:0000259" key="5">
    <source>
        <dbReference type="Pfam" id="PF02563"/>
    </source>
</evidence>
<keyword evidence="7" id="KW-1185">Reference proteome</keyword>
<evidence type="ECO:0000313" key="6">
    <source>
        <dbReference type="EMBL" id="RFC63438.1"/>
    </source>
</evidence>
<dbReference type="AlphaFoldDB" id="A0A371X2I1"/>
<dbReference type="RefSeq" id="WP_116683169.1">
    <property type="nucleotide sequence ID" value="NZ_QURL01000004.1"/>
</dbReference>
<evidence type="ECO:0000256" key="4">
    <source>
        <dbReference type="SAM" id="SignalP"/>
    </source>
</evidence>
<evidence type="ECO:0000313" key="7">
    <source>
        <dbReference type="Proteomes" id="UP000264310"/>
    </source>
</evidence>
<dbReference type="OrthoDB" id="7198507at2"/>
<dbReference type="GO" id="GO:0015159">
    <property type="term" value="F:polysaccharide transmembrane transporter activity"/>
    <property type="evidence" value="ECO:0007669"/>
    <property type="project" value="InterPro"/>
</dbReference>
<feature type="coiled-coil region" evidence="2">
    <location>
        <begin position="312"/>
        <end position="375"/>
    </location>
</feature>
<comment type="caution">
    <text evidence="6">The sequence shown here is derived from an EMBL/GenBank/DDBJ whole genome shotgun (WGS) entry which is preliminary data.</text>
</comment>
<name>A0A371X2I1_9HYPH</name>
<dbReference type="PANTHER" id="PTHR33619">
    <property type="entry name" value="POLYSACCHARIDE EXPORT PROTEIN GFCE-RELATED"/>
    <property type="match status" value="1"/>
</dbReference>
<proteinExistence type="predicted"/>
<feature type="region of interest" description="Disordered" evidence="3">
    <location>
        <begin position="276"/>
        <end position="309"/>
    </location>
</feature>
<sequence length="447" mass="48165">MKRFAFLSAVAAACVLAAPGLALMPQAHAQTAASSSESASEGEGEGRAAEAGVAYHIGDTVKISFFEQLASGTVPGDEGAPAAYYQRLDLTGDYRVQEDGTVDIPRLGSIPFAGRDRAAVRDDILAAYEDAIGQSGDVHVAVVSSQPIYVLGPVGTPGQFAYSSGLIVIQAIALAGGLGEDRVPNVSRLEGEREAERADGAMSRLASLLARRERLDAESSGQPLDIPSELTVLVGPANAAEMIERERAAQGSSDEAREQAIGSYRDLIAGLERERAELSRSAQEAMDRAQSGRADLSRIEQPDPRLTDETEAREYRTIIAQSEQRHDDLQRELQRLSREIDAYRNASDKVDVDYAARLRQDLLQVNDEIALARAAMKGASRMSLSSDPAETRKALSDFRIEIVRRDSEGTRTFEAEPTTELYPGDVVNLEPRSEESAMRVGSDAASR</sequence>
<dbReference type="Proteomes" id="UP000264310">
    <property type="component" value="Unassembled WGS sequence"/>
</dbReference>
<keyword evidence="2" id="KW-0175">Coiled coil</keyword>
<dbReference type="Pfam" id="PF02563">
    <property type="entry name" value="Poly_export"/>
    <property type="match status" value="1"/>
</dbReference>
<organism evidence="6 7">
    <name type="scientific">Fulvimarina endophytica</name>
    <dbReference type="NCBI Taxonomy" id="2293836"/>
    <lineage>
        <taxon>Bacteria</taxon>
        <taxon>Pseudomonadati</taxon>
        <taxon>Pseudomonadota</taxon>
        <taxon>Alphaproteobacteria</taxon>
        <taxon>Hyphomicrobiales</taxon>
        <taxon>Aurantimonadaceae</taxon>
        <taxon>Fulvimarina</taxon>
    </lineage>
</organism>